<comment type="function">
    <text evidence="2">Component of the COP9 signalosome complex (CSN), a complex involved in various cellular and developmental processes.</text>
</comment>
<reference evidence="5 6" key="1">
    <citation type="journal article" date="2020" name="Microbiol. Resour. Announc.">
        <title>Draft Genome Sequence of a Cladosporium Species Isolated from the Mesophotic Ascidian Didemnum maculosum.</title>
        <authorList>
            <person name="Gioti A."/>
            <person name="Siaperas R."/>
            <person name="Nikolaivits E."/>
            <person name="Le Goff G."/>
            <person name="Ouazzani J."/>
            <person name="Kotoulas G."/>
            <person name="Topakas E."/>
        </authorList>
    </citation>
    <scope>NUCLEOTIDE SEQUENCE [LARGE SCALE GENOMIC DNA]</scope>
    <source>
        <strain evidence="5 6">TM138-S3</strain>
    </source>
</reference>
<keyword evidence="2" id="KW-0963">Cytoplasm</keyword>
<dbReference type="PROSITE" id="PS50249">
    <property type="entry name" value="MPN"/>
    <property type="match status" value="1"/>
</dbReference>
<evidence type="ECO:0000256" key="3">
    <source>
        <dbReference type="SAM" id="MobiDB-lite"/>
    </source>
</evidence>
<dbReference type="Pfam" id="PF13012">
    <property type="entry name" value="MitMem_reg"/>
    <property type="match status" value="1"/>
</dbReference>
<dbReference type="GeneID" id="96003943"/>
<comment type="caution">
    <text evidence="5">The sequence shown here is derived from an EMBL/GenBank/DDBJ whole genome shotgun (WGS) entry which is preliminary data.</text>
</comment>
<dbReference type="GO" id="GO:0000338">
    <property type="term" value="P:protein deneddylation"/>
    <property type="evidence" value="ECO:0007669"/>
    <property type="project" value="InterPro"/>
</dbReference>
<dbReference type="InterPro" id="IPR024969">
    <property type="entry name" value="EIF3F/CSN6-like_C"/>
</dbReference>
<dbReference type="EMBL" id="JAAQHG020000006">
    <property type="protein sequence ID" value="KAL1588708.1"/>
    <property type="molecule type" value="Genomic_DNA"/>
</dbReference>
<evidence type="ECO:0000313" key="5">
    <source>
        <dbReference type="EMBL" id="KAL1588708.1"/>
    </source>
</evidence>
<keyword evidence="2" id="KW-0539">Nucleus</keyword>
<dbReference type="InterPro" id="IPR000555">
    <property type="entry name" value="JAMM/MPN+_dom"/>
</dbReference>
<dbReference type="InterPro" id="IPR033859">
    <property type="entry name" value="MPN_CSN6"/>
</dbReference>
<keyword evidence="6" id="KW-1185">Reference proteome</keyword>
<feature type="domain" description="MPN" evidence="4">
    <location>
        <begin position="23"/>
        <end position="164"/>
    </location>
</feature>
<accession>A0AB34KZ72</accession>
<gene>
    <name evidence="5" type="ORF">WHR41_02499</name>
</gene>
<evidence type="ECO:0000256" key="2">
    <source>
        <dbReference type="RuleBase" id="RU367006"/>
    </source>
</evidence>
<name>A0AB34KZ72_9PEZI</name>
<feature type="region of interest" description="Disordered" evidence="3">
    <location>
        <begin position="201"/>
        <end position="245"/>
    </location>
</feature>
<dbReference type="CDD" id="cd08063">
    <property type="entry name" value="MPN_CSN6"/>
    <property type="match status" value="1"/>
</dbReference>
<evidence type="ECO:0000259" key="4">
    <source>
        <dbReference type="PROSITE" id="PS50249"/>
    </source>
</evidence>
<evidence type="ECO:0000313" key="6">
    <source>
        <dbReference type="Proteomes" id="UP000803884"/>
    </source>
</evidence>
<dbReference type="Proteomes" id="UP000803884">
    <property type="component" value="Unassembled WGS sequence"/>
</dbReference>
<dbReference type="GO" id="GO:0008237">
    <property type="term" value="F:metallopeptidase activity"/>
    <property type="evidence" value="ECO:0007669"/>
    <property type="project" value="InterPro"/>
</dbReference>
<sequence>MAGKKANSNPLVTNKPSDAPVSVQLHPLVLLTVSDYITRHTLRRQEGPIVGAIFGQQNGRNFTLEHAFECKISQNEDAPLDSEWFNQRVEQYREVHKAPALDLVAMFMSGPANGPQPAHLPALRQAQSLVGNDNVMLLLFQLDMVDKMEGGKLPIGLFEPYQEPVGEQTDIHFRELSFEVETGDAEMIGVDFVAKGGGNATAVPGVQPAGGAESSTREKKTKGKSRAKDDKDDGEIDPTSSNVLSREDDELISSLTAKANAIKMLNQRINLIRSYLTSLPESYLTDASSTTLPADGTNYALLRHINSLVSRLPLLAPPTAVTSGTDVDQAPVSSIHQAATREQQDVHLTSLLAALTRSVSETQALASKFHMVQRERSTRDRSILQGMGQVRFAGGPEESFEPREY</sequence>
<dbReference type="GO" id="GO:0008180">
    <property type="term" value="C:COP9 signalosome"/>
    <property type="evidence" value="ECO:0007669"/>
    <property type="project" value="UniProtKB-UniRule"/>
</dbReference>
<proteinExistence type="inferred from homology"/>
<keyword evidence="2" id="KW-0736">Signalosome</keyword>
<dbReference type="InterPro" id="IPR037518">
    <property type="entry name" value="MPN"/>
</dbReference>
<dbReference type="GO" id="GO:0005737">
    <property type="term" value="C:cytoplasm"/>
    <property type="evidence" value="ECO:0007669"/>
    <property type="project" value="UniProtKB-SubCell"/>
</dbReference>
<dbReference type="PANTHER" id="PTHR10540">
    <property type="entry name" value="EUKARYOTIC TRANSLATION INITIATION FACTOR 3 SUBUNIT F-RELATED"/>
    <property type="match status" value="1"/>
</dbReference>
<evidence type="ECO:0000256" key="1">
    <source>
        <dbReference type="ARBA" id="ARBA00010893"/>
    </source>
</evidence>
<comment type="similarity">
    <text evidence="1 2">Belongs to the peptidase M67A family. CSN6 subfamily.</text>
</comment>
<dbReference type="AlphaFoldDB" id="A0AB34KZ72"/>
<comment type="subcellular location">
    <subcellularLocation>
        <location evidence="2">Cytoplasm</location>
    </subcellularLocation>
    <subcellularLocation>
        <location evidence="2">Nucleus</location>
    </subcellularLocation>
</comment>
<dbReference type="RefSeq" id="XP_069231813.1">
    <property type="nucleotide sequence ID" value="XM_069371105.1"/>
</dbReference>
<dbReference type="PANTHER" id="PTHR10540:SF8">
    <property type="entry name" value="COP9 SIGNALOSOME COMPLEX SUBUNIT 6"/>
    <property type="match status" value="1"/>
</dbReference>
<organism evidence="5 6">
    <name type="scientific">Cladosporium halotolerans</name>
    <dbReference type="NCBI Taxonomy" id="1052096"/>
    <lineage>
        <taxon>Eukaryota</taxon>
        <taxon>Fungi</taxon>
        <taxon>Dikarya</taxon>
        <taxon>Ascomycota</taxon>
        <taxon>Pezizomycotina</taxon>
        <taxon>Dothideomycetes</taxon>
        <taxon>Dothideomycetidae</taxon>
        <taxon>Cladosporiales</taxon>
        <taxon>Cladosporiaceae</taxon>
        <taxon>Cladosporium</taxon>
    </lineage>
</organism>
<protein>
    <recommendedName>
        <fullName evidence="2">COP9 signalosome complex subunit 6</fullName>
    </recommendedName>
</protein>
<dbReference type="Pfam" id="PF01398">
    <property type="entry name" value="JAB"/>
    <property type="match status" value="1"/>
</dbReference>
<dbReference type="Gene3D" id="3.40.140.10">
    <property type="entry name" value="Cytidine Deaminase, domain 2"/>
    <property type="match status" value="1"/>
</dbReference>